<feature type="compositionally biased region" description="Basic and acidic residues" evidence="2">
    <location>
        <begin position="332"/>
        <end position="352"/>
    </location>
</feature>
<sequence>MAPRKRAFDEVDAPEPAKQMGLLERIRNMWEFAAVMQYIATFGDVVKIDKEFDINDFEDECMKPEPSDKLEDIGLCLLKWISSHRGLTLDIWDEYTRRQYMSKAPHKNPYGDEETPKRFREFDTFTKIRVLHQLTIWTLWNPDRMRDRMPEQTELQQTDWRIEEFGWDRDDRTYYLLDDNRLYRRTDPLIHTDSAWKPKKNTLKAQAARRRERKRRRTRADGSPEATDGEEESKLEGDTTTDDIEGKSENSLSEHKWECVCVTLQQYKDFVDAHRKSRDPNEKALISRLETDLMPILEKAEEAQLRKIQKRERELLAMEKLATAKRSSRLAGKHERERIEQEQAEADKKRQADLAAARKMEEQQRRMEEERQSRMLTREQRIREREYKRVLQEEELLRLEEEAKRIEAGELRGNRHLKATMEQTKKELEELQNDDEWMFDCAGCGLMMASIAFSTEAESDDFHFVCKDCRRKEEEAKKPKIPPLKFRVGASSSPPADAATIEVAKKPRGRPKKAAPSTESSFDQRSPNAAPASSHAAPGSTANGFSSPQQFPPPASYGAPSPSPAKTSPYMNGVFQASPQRPQSQMTNSLGQGYYGQMSPPPQLSHFGQSPHRPTPSFDLNMASQSNSSPCQPRPTSSQSNQAILGTPAAAGSIPSPLHNRPAMSPTQGNPEVGPLAGVPTPKPIGSSMSPPALPATPQAQTNQGTNGIVRPTLHPQMPDQSPSIQPQLSTPLMNHMSGRSPTKHSPPPSFDQTPQPIKSQPPGTFHQSSTRSVSGTPIYPPSSTLAPSPKQLDTTPVPTPSKHMTPLKHNEGQKLVPVPGETIEMIREKAHQADGQQQQSIGVTPPQMEPTEIQSTTAPAPAPTPVPHDVNGGVE</sequence>
<protein>
    <submittedName>
        <fullName evidence="3">Putative phd finger domain</fullName>
    </submittedName>
</protein>
<keyword evidence="4" id="KW-1185">Reference proteome</keyword>
<feature type="region of interest" description="Disordered" evidence="2">
    <location>
        <begin position="476"/>
        <end position="817"/>
    </location>
</feature>
<keyword evidence="1" id="KW-0175">Coiled coil</keyword>
<dbReference type="InterPro" id="IPR028938">
    <property type="entry name" value="Rsf1-like"/>
</dbReference>
<evidence type="ECO:0000313" key="4">
    <source>
        <dbReference type="Proteomes" id="UP000053317"/>
    </source>
</evidence>
<feature type="region of interest" description="Disordered" evidence="2">
    <location>
        <begin position="196"/>
        <end position="249"/>
    </location>
</feature>
<feature type="compositionally biased region" description="Low complexity" evidence="2">
    <location>
        <begin position="526"/>
        <end position="549"/>
    </location>
</feature>
<feature type="compositionally biased region" description="Polar residues" evidence="2">
    <location>
        <begin position="751"/>
        <end position="797"/>
    </location>
</feature>
<comment type="caution">
    <text evidence="3">The sequence shown here is derived from an EMBL/GenBank/DDBJ whole genome shotgun (WGS) entry which is preliminary data.</text>
</comment>
<accession>A0A0G2HF52</accession>
<dbReference type="AlphaFoldDB" id="A0A0G2HF52"/>
<reference evidence="3 4" key="2">
    <citation type="submission" date="2015-05" db="EMBL/GenBank/DDBJ databases">
        <authorList>
            <person name="Morales-Cruz A."/>
            <person name="Amrine K.C."/>
            <person name="Cantu D."/>
        </authorList>
    </citation>
    <scope>NUCLEOTIDE SEQUENCE [LARGE SCALE GENOMIC DNA]</scope>
    <source>
        <strain evidence="3">UCRPC4</strain>
    </source>
</reference>
<proteinExistence type="predicted"/>
<name>A0A0G2HF52_PHACM</name>
<dbReference type="OrthoDB" id="303107at2759"/>
<evidence type="ECO:0000313" key="3">
    <source>
        <dbReference type="EMBL" id="KKY27100.1"/>
    </source>
</evidence>
<dbReference type="GO" id="GO:0006355">
    <property type="term" value="P:regulation of DNA-templated transcription"/>
    <property type="evidence" value="ECO:0007669"/>
    <property type="project" value="InterPro"/>
</dbReference>
<dbReference type="PANTHER" id="PTHR14296">
    <property type="entry name" value="REMODELING AND SPACING FACTOR 1"/>
    <property type="match status" value="1"/>
</dbReference>
<reference evidence="3 4" key="1">
    <citation type="submission" date="2015-05" db="EMBL/GenBank/DDBJ databases">
        <title>Distinctive expansion of gene families associated with plant cell wall degradation and secondary metabolism in the genomes of grapevine trunk pathogens.</title>
        <authorList>
            <person name="Lawrence D.P."/>
            <person name="Travadon R."/>
            <person name="Rolshausen P.E."/>
            <person name="Baumgartner K."/>
        </authorList>
    </citation>
    <scope>NUCLEOTIDE SEQUENCE [LARGE SCALE GENOMIC DNA]</scope>
    <source>
        <strain evidence="3">UCRPC4</strain>
    </source>
</reference>
<evidence type="ECO:0000256" key="2">
    <source>
        <dbReference type="SAM" id="MobiDB-lite"/>
    </source>
</evidence>
<feature type="region of interest" description="Disordered" evidence="2">
    <location>
        <begin position="325"/>
        <end position="352"/>
    </location>
</feature>
<dbReference type="EMBL" id="LCWF01000028">
    <property type="protein sequence ID" value="KKY27100.1"/>
    <property type="molecule type" value="Genomic_DNA"/>
</dbReference>
<organism evidence="3 4">
    <name type="scientific">Phaeomoniella chlamydospora</name>
    <name type="common">Phaeoacremonium chlamydosporum</name>
    <dbReference type="NCBI Taxonomy" id="158046"/>
    <lineage>
        <taxon>Eukaryota</taxon>
        <taxon>Fungi</taxon>
        <taxon>Dikarya</taxon>
        <taxon>Ascomycota</taxon>
        <taxon>Pezizomycotina</taxon>
        <taxon>Eurotiomycetes</taxon>
        <taxon>Chaetothyriomycetidae</taxon>
        <taxon>Phaeomoniellales</taxon>
        <taxon>Phaeomoniellaceae</taxon>
        <taxon>Phaeomoniella</taxon>
    </lineage>
</organism>
<feature type="compositionally biased region" description="Polar residues" evidence="2">
    <location>
        <begin position="622"/>
        <end position="644"/>
    </location>
</feature>
<evidence type="ECO:0000256" key="1">
    <source>
        <dbReference type="SAM" id="Coils"/>
    </source>
</evidence>
<dbReference type="Proteomes" id="UP000053317">
    <property type="component" value="Unassembled WGS sequence"/>
</dbReference>
<feature type="compositionally biased region" description="Basic residues" evidence="2">
    <location>
        <begin position="197"/>
        <end position="218"/>
    </location>
</feature>
<dbReference type="GO" id="GO:0031213">
    <property type="term" value="C:RSF complex"/>
    <property type="evidence" value="ECO:0007669"/>
    <property type="project" value="InterPro"/>
</dbReference>
<feature type="compositionally biased region" description="Polar residues" evidence="2">
    <location>
        <begin position="575"/>
        <end position="591"/>
    </location>
</feature>
<feature type="region of interest" description="Disordered" evidence="2">
    <location>
        <begin position="830"/>
        <end position="876"/>
    </location>
</feature>
<gene>
    <name evidence="3" type="ORF">UCRPC4_g01234</name>
</gene>
<dbReference type="PANTHER" id="PTHR14296:SF3">
    <property type="entry name" value="DIKAR, ISOFORM F"/>
    <property type="match status" value="1"/>
</dbReference>
<feature type="coiled-coil region" evidence="1">
    <location>
        <begin position="359"/>
        <end position="434"/>
    </location>
</feature>
<feature type="compositionally biased region" description="Polar residues" evidence="2">
    <location>
        <begin position="719"/>
        <end position="741"/>
    </location>
</feature>